<proteinExistence type="predicted"/>
<evidence type="ECO:0000313" key="4">
    <source>
        <dbReference type="EnsemblPlants" id="Solyc04g048910.1.1"/>
    </source>
</evidence>
<dbReference type="GO" id="GO:0006952">
    <property type="term" value="P:defense response"/>
    <property type="evidence" value="ECO:0007669"/>
    <property type="project" value="UniProtKB-KW"/>
</dbReference>
<dbReference type="PaxDb" id="4081-Solyc04g048910.1.1"/>
<dbReference type="AlphaFoldDB" id="K4BRL9"/>
<dbReference type="InterPro" id="IPR057135">
    <property type="entry name" value="At4g27190-like_LRR"/>
</dbReference>
<dbReference type="HOGENOM" id="CLU_1135163_0_0_1"/>
<dbReference type="InParanoid" id="K4BRL9"/>
<keyword evidence="1" id="KW-0433">Leucine-rich repeat</keyword>
<dbReference type="InterPro" id="IPR027417">
    <property type="entry name" value="P-loop_NTPase"/>
</dbReference>
<evidence type="ECO:0000313" key="5">
    <source>
        <dbReference type="Proteomes" id="UP000004994"/>
    </source>
</evidence>
<evidence type="ECO:0000259" key="3">
    <source>
        <dbReference type="Pfam" id="PF23247"/>
    </source>
</evidence>
<dbReference type="GO" id="GO:0043531">
    <property type="term" value="F:ADP binding"/>
    <property type="evidence" value="ECO:0007669"/>
    <property type="project" value="InterPro"/>
</dbReference>
<reference evidence="4" key="2">
    <citation type="submission" date="2015-06" db="UniProtKB">
        <authorList>
            <consortium name="EnsemblPlants"/>
        </authorList>
    </citation>
    <scope>IDENTIFICATION</scope>
    <source>
        <strain evidence="4">cv. Heinz 1706</strain>
    </source>
</reference>
<dbReference type="Gene3D" id="1.10.8.430">
    <property type="entry name" value="Helical domain of apoptotic protease-activating factors"/>
    <property type="match status" value="1"/>
</dbReference>
<protein>
    <recommendedName>
        <fullName evidence="3">Disease resistance protein At4g27190-like leucine-rich repeats domain-containing protein</fullName>
    </recommendedName>
</protein>
<dbReference type="Gramene" id="Solyc04g048910.1.1">
    <property type="protein sequence ID" value="Solyc04g048910.1.1"/>
    <property type="gene ID" value="Solyc04g048910.1"/>
</dbReference>
<name>K4BRL9_SOLLC</name>
<dbReference type="Gene3D" id="3.80.10.10">
    <property type="entry name" value="Ribonuclease Inhibitor"/>
    <property type="match status" value="1"/>
</dbReference>
<dbReference type="STRING" id="4081.K4BRL9"/>
<dbReference type="PANTHER" id="PTHR33463:SF198">
    <property type="entry name" value="RPP4C3"/>
    <property type="match status" value="1"/>
</dbReference>
<keyword evidence="5" id="KW-1185">Reference proteome</keyword>
<dbReference type="PhylomeDB" id="K4BRL9"/>
<dbReference type="EnsemblPlants" id="Solyc04g048910.1.1">
    <property type="protein sequence ID" value="Solyc04g048910.1.1"/>
    <property type="gene ID" value="Solyc04g048910.1"/>
</dbReference>
<organism evidence="4">
    <name type="scientific">Solanum lycopersicum</name>
    <name type="common">Tomato</name>
    <name type="synonym">Lycopersicon esculentum</name>
    <dbReference type="NCBI Taxonomy" id="4081"/>
    <lineage>
        <taxon>Eukaryota</taxon>
        <taxon>Viridiplantae</taxon>
        <taxon>Streptophyta</taxon>
        <taxon>Embryophyta</taxon>
        <taxon>Tracheophyta</taxon>
        <taxon>Spermatophyta</taxon>
        <taxon>Magnoliopsida</taxon>
        <taxon>eudicotyledons</taxon>
        <taxon>Gunneridae</taxon>
        <taxon>Pentapetalae</taxon>
        <taxon>asterids</taxon>
        <taxon>lamiids</taxon>
        <taxon>Solanales</taxon>
        <taxon>Solanaceae</taxon>
        <taxon>Solanoideae</taxon>
        <taxon>Solaneae</taxon>
        <taxon>Solanum</taxon>
        <taxon>Solanum subgen. Lycopersicon</taxon>
    </lineage>
</organism>
<feature type="domain" description="Disease resistance protein At4g27190-like leucine-rich repeats" evidence="3">
    <location>
        <begin position="129"/>
        <end position="242"/>
    </location>
</feature>
<dbReference type="GO" id="GO:0005524">
    <property type="term" value="F:ATP binding"/>
    <property type="evidence" value="ECO:0007669"/>
    <property type="project" value="UniProtKB-KW"/>
</dbReference>
<keyword evidence="2" id="KW-0611">Plant defense</keyword>
<evidence type="ECO:0000256" key="2">
    <source>
        <dbReference type="ARBA" id="ARBA00022821"/>
    </source>
</evidence>
<dbReference type="InterPro" id="IPR032675">
    <property type="entry name" value="LRR_dom_sf"/>
</dbReference>
<dbReference type="PANTHER" id="PTHR33463">
    <property type="entry name" value="NB-ARC DOMAIN-CONTAINING PROTEIN-RELATED"/>
    <property type="match status" value="1"/>
</dbReference>
<sequence>MEVGTLTEEEAWILFREKVGKSIDDDPSVIDIAKVVAKECKGLPLAIITVAREDSNIWTEQLFRYGMGVDIFSEIKNIEESRKRVYHLLETLKDCFLLLLGSTENYVKIHDVVLDVAISIASMGEYSFMMSALCSHQLPTTYFSKLEKLIVRNCGKLRNMMSPSVVGGPFNLRILGIRDCVSMEEVITQEAQQGEGILTFPLLEELYLLILPMLGHFFLTKCALEIPFLREMWIDECPEMKTFVQ</sequence>
<dbReference type="Pfam" id="PF23247">
    <property type="entry name" value="LRR_RPS2"/>
    <property type="match status" value="1"/>
</dbReference>
<dbReference type="InterPro" id="IPR042197">
    <property type="entry name" value="Apaf_helical"/>
</dbReference>
<accession>K4BRL9</accession>
<dbReference type="InterPro" id="IPR050905">
    <property type="entry name" value="Plant_NBS-LRR"/>
</dbReference>
<evidence type="ECO:0000256" key="1">
    <source>
        <dbReference type="ARBA" id="ARBA00022614"/>
    </source>
</evidence>
<dbReference type="SUPFAM" id="SSF52540">
    <property type="entry name" value="P-loop containing nucleoside triphosphate hydrolases"/>
    <property type="match status" value="1"/>
</dbReference>
<dbReference type="Proteomes" id="UP000004994">
    <property type="component" value="Chromosome 4"/>
</dbReference>
<reference evidence="4" key="1">
    <citation type="journal article" date="2012" name="Nature">
        <title>The tomato genome sequence provides insights into fleshy fruit evolution.</title>
        <authorList>
            <consortium name="Tomato Genome Consortium"/>
        </authorList>
    </citation>
    <scope>NUCLEOTIDE SEQUENCE [LARGE SCALE GENOMIC DNA]</scope>
    <source>
        <strain evidence="4">cv. Heinz 1706</strain>
    </source>
</reference>
<dbReference type="SUPFAM" id="SSF52047">
    <property type="entry name" value="RNI-like"/>
    <property type="match status" value="1"/>
</dbReference>